<dbReference type="AlphaFoldDB" id="A0A2H6KKK8"/>
<dbReference type="Proteomes" id="UP000236319">
    <property type="component" value="Unassembled WGS sequence"/>
</dbReference>
<evidence type="ECO:0000313" key="2">
    <source>
        <dbReference type="Proteomes" id="UP000236319"/>
    </source>
</evidence>
<evidence type="ECO:0008006" key="3">
    <source>
        <dbReference type="Google" id="ProtNLM"/>
    </source>
</evidence>
<protein>
    <recommendedName>
        <fullName evidence="3">Extracellular matrix-binding ebh</fullName>
    </recommendedName>
</protein>
<dbReference type="GeneID" id="39877278"/>
<proteinExistence type="predicted"/>
<keyword evidence="2" id="KW-1185">Reference proteome</keyword>
<dbReference type="SUPFAM" id="SSF48371">
    <property type="entry name" value="ARM repeat"/>
    <property type="match status" value="1"/>
</dbReference>
<dbReference type="RefSeq" id="XP_028869751.1">
    <property type="nucleotide sequence ID" value="XM_029013918.1"/>
</dbReference>
<reference evidence="1 2" key="1">
    <citation type="journal article" date="2017" name="BMC Genomics">
        <title>Whole-genome assembly of Babesia ovata and comparative genomics between closely related pathogens.</title>
        <authorList>
            <person name="Yamagishi J."/>
            <person name="Asada M."/>
            <person name="Hakimi H."/>
            <person name="Tanaka T.Q."/>
            <person name="Sugimoto C."/>
            <person name="Kawazu S."/>
        </authorList>
    </citation>
    <scope>NUCLEOTIDE SEQUENCE [LARGE SCALE GENOMIC DNA]</scope>
    <source>
        <strain evidence="1 2">Miyake</strain>
    </source>
</reference>
<evidence type="ECO:0000313" key="1">
    <source>
        <dbReference type="EMBL" id="GBE63508.1"/>
    </source>
</evidence>
<comment type="caution">
    <text evidence="1">The sequence shown here is derived from an EMBL/GenBank/DDBJ whole genome shotgun (WGS) entry which is preliminary data.</text>
</comment>
<dbReference type="EMBL" id="BDSA01000065">
    <property type="protein sequence ID" value="GBE63508.1"/>
    <property type="molecule type" value="Genomic_DNA"/>
</dbReference>
<gene>
    <name evidence="1" type="ORF">BOVATA_050010</name>
</gene>
<accession>A0A2H6KKK8</accession>
<dbReference type="VEuPathDB" id="PiroplasmaDB:BOVATA_050010"/>
<sequence length="637" mass="70419">MGRQGDNDAFAMGFEGIKKAVKEYAEGFRDANFENTVKGWIQKILETETIVKEKIDGYLKDNTKEQPGRNFTLSITIKDKIKADVLNPTSYGNEKSQYKLQEAIKLLLHQLVGAARGAAKELHSLALETRPPGSSPGSIAEKIKEAHTNVKSLNGQLDTATGKISGRASGTNPNHAQAVDKAIEAVGATLEQQLPNGSDNTHVKLKDATSFSRYNTHVSQDEEALKALASGNLENIKGALPEAIKGIRTQVETDFQAVNAATKNKKEFATLSEAITSNLKSLTDTVSQVGQKINAKLTELKSKIGKKEHGKSATDNTLQKIHENLEKLLNNELNTAIQNTDNLLKSEVSKYQQQCIQSLESHVDSEVKEAIEKLTTQANKNYVTSIKEMLNAFADRVQKELKPLPKDIDTDLITGFKGFMRTVQGVISDNDTSSVHINLLSSLASESTDTAEQKAQLFKTLSTKFKEFVGPLKRYLDTEIKRLYKDINAKKNPPVIIKDTDKHPYADALDAVQSKLNTLLDELHNSNHFTHSLTFNLGNLSSALHSLVPTNFEGPCNTLLDVLKTGLTGMHAELKKAYVSVYDDAKIDWADEKNPEKEKCAKILVTIMETVRYQLNRLQNGCKSDKNKTHKLTYRTA</sequence>
<dbReference type="InterPro" id="IPR016024">
    <property type="entry name" value="ARM-type_fold"/>
</dbReference>
<organism evidence="1 2">
    <name type="scientific">Babesia ovata</name>
    <dbReference type="NCBI Taxonomy" id="189622"/>
    <lineage>
        <taxon>Eukaryota</taxon>
        <taxon>Sar</taxon>
        <taxon>Alveolata</taxon>
        <taxon>Apicomplexa</taxon>
        <taxon>Aconoidasida</taxon>
        <taxon>Piroplasmida</taxon>
        <taxon>Babesiidae</taxon>
        <taxon>Babesia</taxon>
    </lineage>
</organism>
<name>A0A2H6KKK8_9APIC</name>